<dbReference type="RefSeq" id="WP_186556072.1">
    <property type="nucleotide sequence ID" value="NZ_JABWRE020000001.1"/>
</dbReference>
<proteinExistence type="predicted"/>
<evidence type="ECO:0000256" key="1">
    <source>
        <dbReference type="SAM" id="Coils"/>
    </source>
</evidence>
<dbReference type="Proteomes" id="UP000599879">
    <property type="component" value="Unassembled WGS sequence"/>
</dbReference>
<dbReference type="EMBL" id="JABWRE020000001">
    <property type="protein sequence ID" value="MBV4535634.1"/>
    <property type="molecule type" value="Genomic_DNA"/>
</dbReference>
<evidence type="ECO:0000313" key="3">
    <source>
        <dbReference type="EMBL" id="MBV4535634.1"/>
    </source>
</evidence>
<accession>A0A923G099</accession>
<organism evidence="2">
    <name type="scientific">Pseudomonas urmiensis</name>
    <dbReference type="NCBI Taxonomy" id="2745493"/>
    <lineage>
        <taxon>Bacteria</taxon>
        <taxon>Pseudomonadati</taxon>
        <taxon>Pseudomonadota</taxon>
        <taxon>Gammaproteobacteria</taxon>
        <taxon>Pseudomonadales</taxon>
        <taxon>Pseudomonadaceae</taxon>
        <taxon>Pseudomonas</taxon>
    </lineage>
</organism>
<sequence length="245" mass="27468">MISIRSSYHPIDAAILWCGLAAYQDEILRVDASQPGCLRKHFPQWPSLQRHLECICDAIICGELPATYLGRPITSDHQVHHEYCSVRRADLVAWFLRNFPDQRPAFLFPPNLDHSECISLNAHLVQEAEIDASQRTIEKLRQELAATTEEMATLVSANRELSERLEACGIPSETSECMHNTLVGAVLEVTLGKSNSGQVQSIYPSQAALVEEITRRFPGVSGLSKSTLDRRFAEARRHFAQAFRA</sequence>
<dbReference type="EMBL" id="JABWRE010000014">
    <property type="protein sequence ID" value="MBC3442532.1"/>
    <property type="molecule type" value="Genomic_DNA"/>
</dbReference>
<dbReference type="AlphaFoldDB" id="A0A923G099"/>
<name>A0A923G099_9PSED</name>
<protein>
    <submittedName>
        <fullName evidence="2">Uncharacterized protein</fullName>
    </submittedName>
</protein>
<gene>
    <name evidence="3" type="ORF">HU737_006560</name>
    <name evidence="2" type="ORF">HU737_17720</name>
</gene>
<reference evidence="2" key="1">
    <citation type="journal article" date="2020" name="Microorganisms">
        <title>Reliable Identification of Environmental Pseudomonas Isolates Using the rpoD Gene.</title>
        <authorList>
            <consortium name="The Broad Institute Genome Sequencing Platform"/>
            <person name="Girard L."/>
            <person name="Lood C."/>
            <person name="Rokni-Zadeh H."/>
            <person name="van Noort V."/>
            <person name="Lavigne R."/>
            <person name="De Mot R."/>
        </authorList>
    </citation>
    <scope>NUCLEOTIDE SEQUENCE</scope>
    <source>
        <strain evidence="2">SWRI10</strain>
    </source>
</reference>
<comment type="caution">
    <text evidence="2">The sequence shown here is derived from an EMBL/GenBank/DDBJ whole genome shotgun (WGS) entry which is preliminary data.</text>
</comment>
<reference evidence="2" key="2">
    <citation type="submission" date="2020-07" db="EMBL/GenBank/DDBJ databases">
        <authorList>
            <person name="Lood C."/>
            <person name="Girard L."/>
        </authorList>
    </citation>
    <scope>NUCLEOTIDE SEQUENCE</scope>
    <source>
        <strain evidence="2">SWRI10</strain>
    </source>
</reference>
<feature type="coiled-coil region" evidence="1">
    <location>
        <begin position="123"/>
        <end position="164"/>
    </location>
</feature>
<evidence type="ECO:0000313" key="2">
    <source>
        <dbReference type="EMBL" id="MBC3442532.1"/>
    </source>
</evidence>
<reference evidence="3" key="3">
    <citation type="submission" date="2021-06" db="EMBL/GenBank/DDBJ databases">
        <title>Updating the genus Pseudomonas: Description of 43 new species and partition of the Pseudomonas putida group.</title>
        <authorList>
            <person name="Girard L."/>
            <person name="Lood C."/>
            <person name="Vandamme P."/>
            <person name="Rokni-Zadeh H."/>
            <person name="Van Noort V."/>
            <person name="Hofte M."/>
            <person name="Lavigne R."/>
            <person name="De Mot R."/>
        </authorList>
    </citation>
    <scope>NUCLEOTIDE SEQUENCE</scope>
    <source>
        <strain evidence="3">SWRI10</strain>
    </source>
</reference>
<dbReference type="GeneID" id="90537150"/>
<keyword evidence="1" id="KW-0175">Coiled coil</keyword>